<dbReference type="RefSeq" id="WP_101678357.1">
    <property type="nucleotide sequence ID" value="NZ_CP136958.1"/>
</dbReference>
<evidence type="ECO:0000313" key="2">
    <source>
        <dbReference type="EMBL" id="WOT02903.1"/>
    </source>
</evidence>
<dbReference type="EMBL" id="CP136958">
    <property type="protein sequence ID" value="WOT02903.1"/>
    <property type="molecule type" value="Genomic_DNA"/>
</dbReference>
<dbReference type="AlphaFoldDB" id="A0AAF0YXC2"/>
<accession>A0AAF0YXC2</accession>
<evidence type="ECO:0000313" key="3">
    <source>
        <dbReference type="Proteomes" id="UP000234560"/>
    </source>
</evidence>
<reference evidence="2" key="1">
    <citation type="submission" date="2017-12" db="EMBL/GenBank/DDBJ databases">
        <authorList>
            <person name="Thomas-White K."/>
            <person name="Wolfe A.J."/>
        </authorList>
    </citation>
    <scope>NUCLEOTIDE SEQUENCE</scope>
    <source>
        <strain evidence="2">UMB0763</strain>
    </source>
</reference>
<feature type="compositionally biased region" description="Low complexity" evidence="1">
    <location>
        <begin position="52"/>
        <end position="87"/>
    </location>
</feature>
<evidence type="ECO:0000256" key="1">
    <source>
        <dbReference type="SAM" id="MobiDB-lite"/>
    </source>
</evidence>
<proteinExistence type="predicted"/>
<dbReference type="KEGG" id="cpyr:CYJ47_03800"/>
<reference evidence="2" key="2">
    <citation type="submission" date="2023-10" db="EMBL/GenBank/DDBJ databases">
        <authorList>
            <person name="Choi B."/>
        </authorList>
    </citation>
    <scope>NUCLEOTIDE SEQUENCE</scope>
    <source>
        <strain evidence="2">UMB0763</strain>
    </source>
</reference>
<protein>
    <submittedName>
        <fullName evidence="2">Uncharacterized protein</fullName>
    </submittedName>
</protein>
<sequence>MMLSPHPTAPQATACDEEIATYDFPPYTPQASHENPGAPARPFTRTPAGDGSSTRTSSDHCSSTRTSSDHCSSTRTSSATRPTTHHA</sequence>
<dbReference type="Proteomes" id="UP000234560">
    <property type="component" value="Chromosome"/>
</dbReference>
<gene>
    <name evidence="2" type="ORF">CYJ47_03800</name>
</gene>
<organism evidence="2 3">
    <name type="scientific">Corynebacterium pyruviciproducens</name>
    <dbReference type="NCBI Taxonomy" id="598660"/>
    <lineage>
        <taxon>Bacteria</taxon>
        <taxon>Bacillati</taxon>
        <taxon>Actinomycetota</taxon>
        <taxon>Actinomycetes</taxon>
        <taxon>Mycobacteriales</taxon>
        <taxon>Corynebacteriaceae</taxon>
        <taxon>Corynebacterium</taxon>
    </lineage>
</organism>
<feature type="region of interest" description="Disordered" evidence="1">
    <location>
        <begin position="1"/>
        <end position="87"/>
    </location>
</feature>
<name>A0AAF0YXC2_9CORY</name>